<dbReference type="EMBL" id="JAYMYS010000001">
    <property type="protein sequence ID" value="KAK7411300.1"/>
    <property type="molecule type" value="Genomic_DNA"/>
</dbReference>
<organism evidence="1 2">
    <name type="scientific">Psophocarpus tetragonolobus</name>
    <name type="common">Winged bean</name>
    <name type="synonym">Dolichos tetragonolobus</name>
    <dbReference type="NCBI Taxonomy" id="3891"/>
    <lineage>
        <taxon>Eukaryota</taxon>
        <taxon>Viridiplantae</taxon>
        <taxon>Streptophyta</taxon>
        <taxon>Embryophyta</taxon>
        <taxon>Tracheophyta</taxon>
        <taxon>Spermatophyta</taxon>
        <taxon>Magnoliopsida</taxon>
        <taxon>eudicotyledons</taxon>
        <taxon>Gunneridae</taxon>
        <taxon>Pentapetalae</taxon>
        <taxon>rosids</taxon>
        <taxon>fabids</taxon>
        <taxon>Fabales</taxon>
        <taxon>Fabaceae</taxon>
        <taxon>Papilionoideae</taxon>
        <taxon>50 kb inversion clade</taxon>
        <taxon>NPAAA clade</taxon>
        <taxon>indigoferoid/millettioid clade</taxon>
        <taxon>Phaseoleae</taxon>
        <taxon>Psophocarpus</taxon>
    </lineage>
</organism>
<evidence type="ECO:0000313" key="1">
    <source>
        <dbReference type="EMBL" id="KAK7411300.1"/>
    </source>
</evidence>
<sequence length="109" mass="12713">MRLFSRSERGRMMEGMAWGTRVVFSMWRIKGWMEGWEERKGEMRERLFAVVRRVMVRLGLVARLWFRSKRGIMWPCAGNGITSMCDCAVALPLRPAMLGCCVCLKLYSD</sequence>
<keyword evidence="2" id="KW-1185">Reference proteome</keyword>
<reference evidence="1 2" key="1">
    <citation type="submission" date="2024-01" db="EMBL/GenBank/DDBJ databases">
        <title>The genomes of 5 underutilized Papilionoideae crops provide insights into root nodulation and disease resistanc.</title>
        <authorList>
            <person name="Jiang F."/>
        </authorList>
    </citation>
    <scope>NUCLEOTIDE SEQUENCE [LARGE SCALE GENOMIC DNA]</scope>
    <source>
        <strain evidence="1">DUOXIRENSHENG_FW03</strain>
        <tissue evidence="1">Leaves</tissue>
    </source>
</reference>
<comment type="caution">
    <text evidence="1">The sequence shown here is derived from an EMBL/GenBank/DDBJ whole genome shotgun (WGS) entry which is preliminary data.</text>
</comment>
<evidence type="ECO:0000313" key="2">
    <source>
        <dbReference type="Proteomes" id="UP001386955"/>
    </source>
</evidence>
<dbReference type="Proteomes" id="UP001386955">
    <property type="component" value="Unassembled WGS sequence"/>
</dbReference>
<dbReference type="AlphaFoldDB" id="A0AAN9XUZ1"/>
<name>A0AAN9XUZ1_PSOTE</name>
<proteinExistence type="predicted"/>
<protein>
    <submittedName>
        <fullName evidence="1">Uncharacterized protein</fullName>
    </submittedName>
</protein>
<accession>A0AAN9XUZ1</accession>
<gene>
    <name evidence="1" type="ORF">VNO78_02733</name>
</gene>